<name>A0ABT2H538_9MICO</name>
<reference evidence="2" key="1">
    <citation type="submission" date="2022-08" db="EMBL/GenBank/DDBJ databases">
        <authorList>
            <person name="Deng Y."/>
            <person name="Han X.-F."/>
            <person name="Zhang Y.-Q."/>
        </authorList>
    </citation>
    <scope>NUCLEOTIDE SEQUENCE</scope>
    <source>
        <strain evidence="2">CPCC 203386</strain>
    </source>
</reference>
<evidence type="ECO:0008006" key="4">
    <source>
        <dbReference type="Google" id="ProtNLM"/>
    </source>
</evidence>
<evidence type="ECO:0000256" key="1">
    <source>
        <dbReference type="SAM" id="Phobius"/>
    </source>
</evidence>
<protein>
    <recommendedName>
        <fullName evidence="4">DUF4175 domain-containing protein</fullName>
    </recommendedName>
</protein>
<evidence type="ECO:0000313" key="3">
    <source>
        <dbReference type="Proteomes" id="UP001165586"/>
    </source>
</evidence>
<evidence type="ECO:0000313" key="2">
    <source>
        <dbReference type="EMBL" id="MCS5735054.1"/>
    </source>
</evidence>
<gene>
    <name evidence="2" type="ORF">N1032_15015</name>
</gene>
<keyword evidence="3" id="KW-1185">Reference proteome</keyword>
<dbReference type="RefSeq" id="WP_259539961.1">
    <property type="nucleotide sequence ID" value="NZ_JANLCJ010000005.1"/>
</dbReference>
<accession>A0ABT2H538</accession>
<proteinExistence type="predicted"/>
<feature type="transmembrane region" description="Helical" evidence="1">
    <location>
        <begin position="36"/>
        <end position="57"/>
    </location>
</feature>
<dbReference type="EMBL" id="JANLCJ010000005">
    <property type="protein sequence ID" value="MCS5735054.1"/>
    <property type="molecule type" value="Genomic_DNA"/>
</dbReference>
<organism evidence="2 3">
    <name type="scientific">Herbiconiux daphne</name>
    <dbReference type="NCBI Taxonomy" id="2970914"/>
    <lineage>
        <taxon>Bacteria</taxon>
        <taxon>Bacillati</taxon>
        <taxon>Actinomycetota</taxon>
        <taxon>Actinomycetes</taxon>
        <taxon>Micrococcales</taxon>
        <taxon>Microbacteriaceae</taxon>
        <taxon>Herbiconiux</taxon>
    </lineage>
</organism>
<dbReference type="Proteomes" id="UP001165586">
    <property type="component" value="Unassembled WGS sequence"/>
</dbReference>
<keyword evidence="1" id="KW-1133">Transmembrane helix</keyword>
<comment type="caution">
    <text evidence="2">The sequence shown here is derived from an EMBL/GenBank/DDBJ whole genome shotgun (WGS) entry which is preliminary data.</text>
</comment>
<keyword evidence="1" id="KW-0472">Membrane</keyword>
<feature type="transmembrane region" description="Helical" evidence="1">
    <location>
        <begin position="12"/>
        <end position="30"/>
    </location>
</feature>
<keyword evidence="1" id="KW-0812">Transmembrane</keyword>
<sequence length="64" mass="7331">MPESKPPLISRLWSIVWLVIFGVIAIWLLSQVLAAVWGWLLLAAGLIGAVVVTCFWIRSRRDRW</sequence>